<sequence length="228" mass="26679">MIRAIRKFLILSLILAVFLAIGIYIVSQTDKTIARVDVVSNDGLVYISKQDLIKKVSDLSDKKEWFDIDADEIEKYLYAVKGVDYTLVKKVWPSTLVIYMYDHKPIAYWNNSEILLNNMEIIKPAVFSYDNELVHIASTDDANKDYIYQTYEELNSIAKQHGLEIIKIFYKGNQFSLLFDNDMEVVLGSTKLKGRLELFFNSYKKVNDYKKIKYFDMRYDDGFAVKYE</sequence>
<evidence type="ECO:0000313" key="10">
    <source>
        <dbReference type="Proteomes" id="UP000029672"/>
    </source>
</evidence>
<dbReference type="InterPro" id="IPR005548">
    <property type="entry name" value="Cell_div_FtsQ/DivIB_C"/>
</dbReference>
<dbReference type="InterPro" id="IPR045335">
    <property type="entry name" value="FtsQ_C_sf"/>
</dbReference>
<dbReference type="InterPro" id="IPR013685">
    <property type="entry name" value="POTRA_FtsQ_type"/>
</dbReference>
<evidence type="ECO:0000256" key="6">
    <source>
        <dbReference type="ARBA" id="ARBA00023306"/>
    </source>
</evidence>
<dbReference type="RefSeq" id="WP_040009935.1">
    <property type="nucleotide sequence ID" value="NZ_CP009574.1"/>
</dbReference>
<evidence type="ECO:0000256" key="2">
    <source>
        <dbReference type="ARBA" id="ARBA00022519"/>
    </source>
</evidence>
<dbReference type="eggNOG" id="COG1589">
    <property type="taxonomic scope" value="Bacteria"/>
</dbReference>
<name>A0A097EQ97_9GAMM</name>
<keyword evidence="3 9" id="KW-0132">Cell division</keyword>
<keyword evidence="2" id="KW-0997">Cell inner membrane</keyword>
<dbReference type="Gene3D" id="3.10.20.310">
    <property type="entry name" value="membrane protein fhac"/>
    <property type="match status" value="1"/>
</dbReference>
<dbReference type="GO" id="GO:0090529">
    <property type="term" value="P:cell septum assembly"/>
    <property type="evidence" value="ECO:0007669"/>
    <property type="project" value="InterPro"/>
</dbReference>
<keyword evidence="5" id="KW-1133">Transmembrane helix</keyword>
<keyword evidence="4" id="KW-0812">Transmembrane</keyword>
<dbReference type="HOGENOM" id="CLU_064041_2_0_6"/>
<dbReference type="Pfam" id="PF03799">
    <property type="entry name" value="FtsQ_DivIB_C"/>
    <property type="match status" value="1"/>
</dbReference>
<evidence type="ECO:0000256" key="3">
    <source>
        <dbReference type="ARBA" id="ARBA00022618"/>
    </source>
</evidence>
<dbReference type="Pfam" id="PF08478">
    <property type="entry name" value="POTRA_1"/>
    <property type="match status" value="1"/>
</dbReference>
<keyword evidence="1" id="KW-1003">Cell membrane</keyword>
<dbReference type="STRING" id="1547445.LO80_07010"/>
<evidence type="ECO:0000256" key="4">
    <source>
        <dbReference type="ARBA" id="ARBA00022692"/>
    </source>
</evidence>
<evidence type="ECO:0000259" key="8">
    <source>
        <dbReference type="Pfam" id="PF08478"/>
    </source>
</evidence>
<gene>
    <name evidence="9" type="ORF">LO80_07010</name>
</gene>
<proteinExistence type="predicted"/>
<protein>
    <submittedName>
        <fullName evidence="9">Cell division protein FtsQ</fullName>
    </submittedName>
</protein>
<feature type="domain" description="POTRA" evidence="8">
    <location>
        <begin position="43"/>
        <end position="99"/>
    </location>
</feature>
<dbReference type="Gene3D" id="3.40.50.11690">
    <property type="entry name" value="Cell division protein FtsQ/DivIB"/>
    <property type="match status" value="1"/>
</dbReference>
<keyword evidence="6" id="KW-0131">Cell cycle</keyword>
<dbReference type="Proteomes" id="UP000029672">
    <property type="component" value="Chromosome"/>
</dbReference>
<evidence type="ECO:0000313" key="9">
    <source>
        <dbReference type="EMBL" id="AIT09737.1"/>
    </source>
</evidence>
<dbReference type="PANTHER" id="PTHR35851">
    <property type="entry name" value="CELL DIVISION PROTEIN FTSQ"/>
    <property type="match status" value="1"/>
</dbReference>
<reference evidence="9 10" key="1">
    <citation type="submission" date="2014-10" db="EMBL/GenBank/DDBJ databases">
        <title>Whole genome sequence of Francisella endociliophora strain FSC1006, isolated from a laboratory culture of the marine ciliate Euplotes raikovi.</title>
        <authorList>
            <person name="Granberg M."/>
            <person name="Backman S."/>
            <person name="Lundmark E."/>
            <person name="Nilsson E."/>
            <person name="Karlsson E."/>
            <person name="Thelaus J."/>
            <person name="Ohrman C."/>
            <person name="Larkeryd A."/>
            <person name="Stenberg P."/>
        </authorList>
    </citation>
    <scope>NUCLEOTIDE SEQUENCE [LARGE SCALE GENOMIC DNA]</scope>
    <source>
        <strain evidence="9 10">FSC1006</strain>
    </source>
</reference>
<organism evidence="9 10">
    <name type="scientific">Candidatus Francisella endociliophora</name>
    <dbReference type="NCBI Taxonomy" id="653937"/>
    <lineage>
        <taxon>Bacteria</taxon>
        <taxon>Pseudomonadati</taxon>
        <taxon>Pseudomonadota</taxon>
        <taxon>Gammaproteobacteria</taxon>
        <taxon>Thiotrichales</taxon>
        <taxon>Francisellaceae</taxon>
        <taxon>Francisella</taxon>
    </lineage>
</organism>
<dbReference type="KEGG" id="frf:LO80_07010"/>
<dbReference type="EMBL" id="CP009574">
    <property type="protein sequence ID" value="AIT09737.1"/>
    <property type="molecule type" value="Genomic_DNA"/>
</dbReference>
<accession>A0A097EQ97</accession>
<dbReference type="OrthoDB" id="9790370at2"/>
<feature type="domain" description="Cell division protein FtsQ/DivIB C-terminal" evidence="7">
    <location>
        <begin position="107"/>
        <end position="218"/>
    </location>
</feature>
<dbReference type="AlphaFoldDB" id="A0A097EQ97"/>
<evidence type="ECO:0000259" key="7">
    <source>
        <dbReference type="Pfam" id="PF03799"/>
    </source>
</evidence>
<evidence type="ECO:0000256" key="1">
    <source>
        <dbReference type="ARBA" id="ARBA00022475"/>
    </source>
</evidence>
<dbReference type="PANTHER" id="PTHR35851:SF1">
    <property type="entry name" value="CELL DIVISION PROTEIN FTSQ"/>
    <property type="match status" value="1"/>
</dbReference>
<keyword evidence="10" id="KW-1185">Reference proteome</keyword>
<dbReference type="InterPro" id="IPR026579">
    <property type="entry name" value="FtsQ"/>
</dbReference>
<evidence type="ECO:0000256" key="5">
    <source>
        <dbReference type="ARBA" id="ARBA00022989"/>
    </source>
</evidence>
<keyword evidence="5" id="KW-0472">Membrane</keyword>